<keyword evidence="3 6" id="KW-0713">Self-incompatibility</keyword>
<protein>
    <recommendedName>
        <fullName evidence="6">S-protein homolog</fullName>
    </recommendedName>
</protein>
<keyword evidence="4 6" id="KW-0964">Secreted</keyword>
<dbReference type="PANTHER" id="PTHR31232:SF61">
    <property type="entry name" value="S-PROTEIN HOMOLOG"/>
    <property type="match status" value="1"/>
</dbReference>
<evidence type="ECO:0000256" key="5">
    <source>
        <dbReference type="ARBA" id="ARBA00022729"/>
    </source>
</evidence>
<feature type="signal peptide" evidence="6">
    <location>
        <begin position="1"/>
        <end position="23"/>
    </location>
</feature>
<organism evidence="7 8">
    <name type="scientific">Castilleja foliolosa</name>
    <dbReference type="NCBI Taxonomy" id="1961234"/>
    <lineage>
        <taxon>Eukaryota</taxon>
        <taxon>Viridiplantae</taxon>
        <taxon>Streptophyta</taxon>
        <taxon>Embryophyta</taxon>
        <taxon>Tracheophyta</taxon>
        <taxon>Spermatophyta</taxon>
        <taxon>Magnoliopsida</taxon>
        <taxon>eudicotyledons</taxon>
        <taxon>Gunneridae</taxon>
        <taxon>Pentapetalae</taxon>
        <taxon>asterids</taxon>
        <taxon>lamiids</taxon>
        <taxon>Lamiales</taxon>
        <taxon>Orobanchaceae</taxon>
        <taxon>Pedicularideae</taxon>
        <taxon>Castillejinae</taxon>
        <taxon>Castilleja</taxon>
    </lineage>
</organism>
<comment type="similarity">
    <text evidence="2 6">Belongs to the plant self-incompatibility (S1) protein family.</text>
</comment>
<name>A0ABD3D2D9_9LAMI</name>
<gene>
    <name evidence="7" type="ORF">CASFOL_022164</name>
</gene>
<dbReference type="Pfam" id="PF05938">
    <property type="entry name" value="Self-incomp_S1"/>
    <property type="match status" value="1"/>
</dbReference>
<evidence type="ECO:0000313" key="7">
    <source>
        <dbReference type="EMBL" id="KAL3635110.1"/>
    </source>
</evidence>
<dbReference type="GO" id="GO:0060320">
    <property type="term" value="P:rejection of self pollen"/>
    <property type="evidence" value="ECO:0007669"/>
    <property type="project" value="UniProtKB-KW"/>
</dbReference>
<dbReference type="EMBL" id="JAVIJP010000028">
    <property type="protein sequence ID" value="KAL3635110.1"/>
    <property type="molecule type" value="Genomic_DNA"/>
</dbReference>
<comment type="caution">
    <text evidence="7">The sequence shown here is derived from an EMBL/GenBank/DDBJ whole genome shotgun (WGS) entry which is preliminary data.</text>
</comment>
<evidence type="ECO:0000256" key="2">
    <source>
        <dbReference type="ARBA" id="ARBA00005581"/>
    </source>
</evidence>
<evidence type="ECO:0000256" key="6">
    <source>
        <dbReference type="RuleBase" id="RU367044"/>
    </source>
</evidence>
<sequence>MDKYMLQLFILSTLILQITTISGKKPICFLSRRIRIYAVNQLPPNSPALLLRCQSGNHDLGYQTLYYPGQEFTFNFCINFRTLFFCHFWWSGKDLSFEVFNNLGEHRRRCDDNNLCYYEVRSDGIYFSKERPPKELKMLYGW</sequence>
<keyword evidence="8" id="KW-1185">Reference proteome</keyword>
<evidence type="ECO:0000256" key="1">
    <source>
        <dbReference type="ARBA" id="ARBA00004613"/>
    </source>
</evidence>
<evidence type="ECO:0000256" key="3">
    <source>
        <dbReference type="ARBA" id="ARBA00022471"/>
    </source>
</evidence>
<keyword evidence="5 6" id="KW-0732">Signal</keyword>
<dbReference type="AlphaFoldDB" id="A0ABD3D2D9"/>
<dbReference type="PANTHER" id="PTHR31232">
    <property type="match status" value="1"/>
</dbReference>
<comment type="subcellular location">
    <subcellularLocation>
        <location evidence="1 6">Secreted</location>
    </subcellularLocation>
</comment>
<feature type="chain" id="PRO_5044534713" description="S-protein homolog" evidence="6">
    <location>
        <begin position="24"/>
        <end position="142"/>
    </location>
</feature>
<reference evidence="8" key="1">
    <citation type="journal article" date="2024" name="IScience">
        <title>Strigolactones Initiate the Formation of Haustorium-like Structures in Castilleja.</title>
        <authorList>
            <person name="Buerger M."/>
            <person name="Peterson D."/>
            <person name="Chory J."/>
        </authorList>
    </citation>
    <scope>NUCLEOTIDE SEQUENCE [LARGE SCALE GENOMIC DNA]</scope>
</reference>
<dbReference type="InterPro" id="IPR010264">
    <property type="entry name" value="Self-incomp_S1"/>
</dbReference>
<dbReference type="GO" id="GO:0005576">
    <property type="term" value="C:extracellular region"/>
    <property type="evidence" value="ECO:0007669"/>
    <property type="project" value="UniProtKB-SubCell"/>
</dbReference>
<evidence type="ECO:0000313" key="8">
    <source>
        <dbReference type="Proteomes" id="UP001632038"/>
    </source>
</evidence>
<accession>A0ABD3D2D9</accession>
<proteinExistence type="inferred from homology"/>
<dbReference type="Proteomes" id="UP001632038">
    <property type="component" value="Unassembled WGS sequence"/>
</dbReference>
<evidence type="ECO:0000256" key="4">
    <source>
        <dbReference type="ARBA" id="ARBA00022525"/>
    </source>
</evidence>